<proteinExistence type="predicted"/>
<dbReference type="SUPFAM" id="SSF54534">
    <property type="entry name" value="FKBP-like"/>
    <property type="match status" value="1"/>
</dbReference>
<accession>A0A556QNP2</accession>
<dbReference type="AlphaFoldDB" id="A0A556QNP2"/>
<gene>
    <name evidence="2" type="ORF">FPL22_02810</name>
</gene>
<dbReference type="Gene3D" id="3.10.50.30">
    <property type="entry name" value="Transcription elongation factor, GreA/GreB, C-terminal domain"/>
    <property type="match status" value="1"/>
</dbReference>
<dbReference type="GO" id="GO:0003677">
    <property type="term" value="F:DNA binding"/>
    <property type="evidence" value="ECO:0007669"/>
    <property type="project" value="InterPro"/>
</dbReference>
<dbReference type="GO" id="GO:0032784">
    <property type="term" value="P:regulation of DNA-templated transcription elongation"/>
    <property type="evidence" value="ECO:0007669"/>
    <property type="project" value="InterPro"/>
</dbReference>
<comment type="caution">
    <text evidence="2">The sequence shown here is derived from an EMBL/GenBank/DDBJ whole genome shotgun (WGS) entry which is preliminary data.</text>
</comment>
<organism evidence="2 3">
    <name type="scientific">Rariglobus hedericola</name>
    <dbReference type="NCBI Taxonomy" id="2597822"/>
    <lineage>
        <taxon>Bacteria</taxon>
        <taxon>Pseudomonadati</taxon>
        <taxon>Verrucomicrobiota</taxon>
        <taxon>Opitutia</taxon>
        <taxon>Opitutales</taxon>
        <taxon>Opitutaceae</taxon>
        <taxon>Rariglobus</taxon>
    </lineage>
</organism>
<dbReference type="InterPro" id="IPR036953">
    <property type="entry name" value="GreA/GreB_C_sf"/>
</dbReference>
<name>A0A556QNP2_9BACT</name>
<evidence type="ECO:0000313" key="3">
    <source>
        <dbReference type="Proteomes" id="UP000315648"/>
    </source>
</evidence>
<dbReference type="PANTHER" id="PTHR30437:SF5">
    <property type="entry name" value="REGULATOR OF NUCLEOSIDE DIPHOSPHATE KINASE"/>
    <property type="match status" value="1"/>
</dbReference>
<protein>
    <submittedName>
        <fullName evidence="2">Transcription elongation factor GreAB</fullName>
    </submittedName>
</protein>
<dbReference type="RefSeq" id="WP_144228595.1">
    <property type="nucleotide sequence ID" value="NZ_CBCRVV010000003.1"/>
</dbReference>
<dbReference type="InterPro" id="IPR018151">
    <property type="entry name" value="TF_GreA/GreB_CS"/>
</dbReference>
<keyword evidence="3" id="KW-1185">Reference proteome</keyword>
<keyword evidence="2" id="KW-0648">Protein biosynthesis</keyword>
<dbReference type="GO" id="GO:0006354">
    <property type="term" value="P:DNA-templated transcription elongation"/>
    <property type="evidence" value="ECO:0007669"/>
    <property type="project" value="TreeGrafter"/>
</dbReference>
<sequence>MNSKPIYISQTDNQQIRRRIPAFADHKRFREAVANLLAELNRAVLVNDHTLSPDVVALDSVVEVADLVSGECELYTLTLPDTANAALNRISVFSPLGTALLGYASGDEFTWQMPGGLRQLRIVTVRQTTGPEPIRA</sequence>
<dbReference type="OrthoDB" id="192847at2"/>
<dbReference type="GO" id="GO:0003746">
    <property type="term" value="F:translation elongation factor activity"/>
    <property type="evidence" value="ECO:0007669"/>
    <property type="project" value="UniProtKB-KW"/>
</dbReference>
<keyword evidence="2" id="KW-0251">Elongation factor</keyword>
<feature type="domain" description="Transcription elongation factor GreA/GreB C-terminal" evidence="1">
    <location>
        <begin position="53"/>
        <end position="126"/>
    </location>
</feature>
<dbReference type="EMBL" id="VMBG01000001">
    <property type="protein sequence ID" value="TSJ78254.1"/>
    <property type="molecule type" value="Genomic_DNA"/>
</dbReference>
<dbReference type="InterPro" id="IPR001437">
    <property type="entry name" value="Tscrpt_elong_fac_GreA/B_C"/>
</dbReference>
<dbReference type="Pfam" id="PF01272">
    <property type="entry name" value="GreA_GreB"/>
    <property type="match status" value="1"/>
</dbReference>
<dbReference type="GO" id="GO:0070063">
    <property type="term" value="F:RNA polymerase binding"/>
    <property type="evidence" value="ECO:0007669"/>
    <property type="project" value="InterPro"/>
</dbReference>
<evidence type="ECO:0000313" key="2">
    <source>
        <dbReference type="EMBL" id="TSJ78254.1"/>
    </source>
</evidence>
<dbReference type="PANTHER" id="PTHR30437">
    <property type="entry name" value="TRANSCRIPTION ELONGATION FACTOR GREA"/>
    <property type="match status" value="1"/>
</dbReference>
<reference evidence="2 3" key="1">
    <citation type="submission" date="2019-07" db="EMBL/GenBank/DDBJ databases">
        <title>Description of 53C-WASEF.</title>
        <authorList>
            <person name="Pitt A."/>
            <person name="Hahn M.W."/>
        </authorList>
    </citation>
    <scope>NUCLEOTIDE SEQUENCE [LARGE SCALE GENOMIC DNA]</scope>
    <source>
        <strain evidence="2 3">53C-WASEF</strain>
    </source>
</reference>
<dbReference type="PROSITE" id="PS00830">
    <property type="entry name" value="GREAB_2"/>
    <property type="match status" value="1"/>
</dbReference>
<dbReference type="InterPro" id="IPR023459">
    <property type="entry name" value="Tscrpt_elong_fac_GreA/B_fam"/>
</dbReference>
<dbReference type="Proteomes" id="UP000315648">
    <property type="component" value="Unassembled WGS sequence"/>
</dbReference>
<evidence type="ECO:0000259" key="1">
    <source>
        <dbReference type="Pfam" id="PF01272"/>
    </source>
</evidence>